<evidence type="ECO:0000313" key="3">
    <source>
        <dbReference type="Proteomes" id="UP000639403"/>
    </source>
</evidence>
<evidence type="ECO:0000256" key="1">
    <source>
        <dbReference type="SAM" id="MobiDB-lite"/>
    </source>
</evidence>
<evidence type="ECO:0000313" key="2">
    <source>
        <dbReference type="EMBL" id="KAF9818005.1"/>
    </source>
</evidence>
<feature type="region of interest" description="Disordered" evidence="1">
    <location>
        <begin position="1"/>
        <end position="22"/>
    </location>
</feature>
<dbReference type="EMBL" id="JADOXO010000035">
    <property type="protein sequence ID" value="KAF9818005.1"/>
    <property type="molecule type" value="Genomic_DNA"/>
</dbReference>
<accession>A0A8H7P6I2</accession>
<feature type="compositionally biased region" description="Basic and acidic residues" evidence="1">
    <location>
        <begin position="8"/>
        <end position="22"/>
    </location>
</feature>
<name>A0A8H7P6I2_9APHY</name>
<dbReference type="Proteomes" id="UP000639403">
    <property type="component" value="Unassembled WGS sequence"/>
</dbReference>
<reference evidence="2" key="2">
    <citation type="journal article" name="Front. Microbiol.">
        <title>Degradative Capacity of Two Strains of Rhodonia placenta: From Phenotype to Genotype.</title>
        <authorList>
            <person name="Kolle M."/>
            <person name="Horta M.A.C."/>
            <person name="Nowrousian M."/>
            <person name="Ohm R.A."/>
            <person name="Benz J.P."/>
            <person name="Pilgard A."/>
        </authorList>
    </citation>
    <scope>NUCLEOTIDE SEQUENCE</scope>
    <source>
        <strain evidence="2">FPRL280</strain>
    </source>
</reference>
<reference evidence="2" key="1">
    <citation type="submission" date="2020-11" db="EMBL/GenBank/DDBJ databases">
        <authorList>
            <person name="Koelle M."/>
            <person name="Horta M.A.C."/>
            <person name="Nowrousian M."/>
            <person name="Ohm R.A."/>
            <person name="Benz P."/>
            <person name="Pilgard A."/>
        </authorList>
    </citation>
    <scope>NUCLEOTIDE SEQUENCE</scope>
    <source>
        <strain evidence="2">FPRL280</strain>
    </source>
</reference>
<proteinExistence type="predicted"/>
<sequence length="161" mass="17698">MAALGDRVNARRRDRVRPDATRRPCRKWAGGPRTPRWGVCWCRREGQAWACQAAHPPAKKHALCDRTPPRWALAAALGAMPLSCAAVRPAHSRRFPSPSERTASVWRLRVAAGPAIGDMGSHPARTPDIAGKIVRRAHQYLGALWDLVPDALVAAANRRRA</sequence>
<protein>
    <submittedName>
        <fullName evidence="2">Uncharacterized protein</fullName>
    </submittedName>
</protein>
<organism evidence="2 3">
    <name type="scientific">Rhodonia placenta</name>
    <dbReference type="NCBI Taxonomy" id="104341"/>
    <lineage>
        <taxon>Eukaryota</taxon>
        <taxon>Fungi</taxon>
        <taxon>Dikarya</taxon>
        <taxon>Basidiomycota</taxon>
        <taxon>Agaricomycotina</taxon>
        <taxon>Agaricomycetes</taxon>
        <taxon>Polyporales</taxon>
        <taxon>Adustoporiaceae</taxon>
        <taxon>Rhodonia</taxon>
    </lineage>
</organism>
<dbReference type="AlphaFoldDB" id="A0A8H7P6I2"/>
<gene>
    <name evidence="2" type="ORF">IEO21_03080</name>
</gene>
<comment type="caution">
    <text evidence="2">The sequence shown here is derived from an EMBL/GenBank/DDBJ whole genome shotgun (WGS) entry which is preliminary data.</text>
</comment>